<feature type="signal peptide" evidence="1">
    <location>
        <begin position="1"/>
        <end position="26"/>
    </location>
</feature>
<organism evidence="2 3">
    <name type="scientific">Corallococcus llansteffanensis</name>
    <dbReference type="NCBI Taxonomy" id="2316731"/>
    <lineage>
        <taxon>Bacteria</taxon>
        <taxon>Pseudomonadati</taxon>
        <taxon>Myxococcota</taxon>
        <taxon>Myxococcia</taxon>
        <taxon>Myxococcales</taxon>
        <taxon>Cystobacterineae</taxon>
        <taxon>Myxococcaceae</taxon>
        <taxon>Corallococcus</taxon>
    </lineage>
</organism>
<accession>A0A3A8PXD4</accession>
<reference evidence="3" key="1">
    <citation type="submission" date="2018-09" db="EMBL/GenBank/DDBJ databases">
        <authorList>
            <person name="Livingstone P.G."/>
            <person name="Whitworth D.E."/>
        </authorList>
    </citation>
    <scope>NUCLEOTIDE SEQUENCE [LARGE SCALE GENOMIC DNA]</scope>
    <source>
        <strain evidence="3">CA051B</strain>
    </source>
</reference>
<dbReference type="Proteomes" id="UP000272888">
    <property type="component" value="Unassembled WGS sequence"/>
</dbReference>
<proteinExistence type="predicted"/>
<dbReference type="RefSeq" id="WP_120644017.1">
    <property type="nucleotide sequence ID" value="NZ_RAWB01000131.1"/>
</dbReference>
<evidence type="ECO:0008006" key="4">
    <source>
        <dbReference type="Google" id="ProtNLM"/>
    </source>
</evidence>
<dbReference type="EMBL" id="RAWB01000131">
    <property type="protein sequence ID" value="RKH59611.1"/>
    <property type="molecule type" value="Genomic_DNA"/>
</dbReference>
<evidence type="ECO:0000313" key="3">
    <source>
        <dbReference type="Proteomes" id="UP000272888"/>
    </source>
</evidence>
<gene>
    <name evidence="2" type="ORF">D7V93_14705</name>
</gene>
<sequence>MTSRRPFPTLLTITAFLLTSPLLASADEAVQREKYIACLNMELTQMNKEFRISEADLKKLTVIVDKEINKEPHRKTTPAEQRKTAENIMAQAKKDIPDVPAETVSKMMKALTQKGKHCSLSAPE</sequence>
<keyword evidence="1" id="KW-0732">Signal</keyword>
<keyword evidence="3" id="KW-1185">Reference proteome</keyword>
<name>A0A3A8PXD4_9BACT</name>
<protein>
    <recommendedName>
        <fullName evidence="4">Secreted protein</fullName>
    </recommendedName>
</protein>
<evidence type="ECO:0000256" key="1">
    <source>
        <dbReference type="SAM" id="SignalP"/>
    </source>
</evidence>
<dbReference type="AlphaFoldDB" id="A0A3A8PXD4"/>
<comment type="caution">
    <text evidence="2">The sequence shown here is derived from an EMBL/GenBank/DDBJ whole genome shotgun (WGS) entry which is preliminary data.</text>
</comment>
<evidence type="ECO:0000313" key="2">
    <source>
        <dbReference type="EMBL" id="RKH59611.1"/>
    </source>
</evidence>
<feature type="chain" id="PRO_5017229434" description="Secreted protein" evidence="1">
    <location>
        <begin position="27"/>
        <end position="124"/>
    </location>
</feature>